<name>A0A5C4TAH7_9BACL</name>
<dbReference type="InterPro" id="IPR017941">
    <property type="entry name" value="Rieske_2Fe-2S"/>
</dbReference>
<dbReference type="Pfam" id="PF00355">
    <property type="entry name" value="Rieske"/>
    <property type="match status" value="1"/>
</dbReference>
<dbReference type="PANTHER" id="PTHR21496:SF23">
    <property type="entry name" value="3-PHENYLPROPIONATE_CINNAMIC ACID DIOXYGENASE FERREDOXIN SUBUNIT"/>
    <property type="match status" value="1"/>
</dbReference>
<keyword evidence="2" id="KW-0479">Metal-binding</keyword>
<accession>A0A5C4TAH7</accession>
<keyword evidence="3" id="KW-0408">Iron</keyword>
<evidence type="ECO:0000256" key="3">
    <source>
        <dbReference type="ARBA" id="ARBA00023004"/>
    </source>
</evidence>
<dbReference type="Proteomes" id="UP000307943">
    <property type="component" value="Unassembled WGS sequence"/>
</dbReference>
<sequence>MSQPKAALQRHIVAKQSEITPGTKKIVEAGGRSIGVYNVNGHYHALRNVCPHQGAELCKGLVTPLVVSSGPGSFEYDREGEIVRCPWHQWEFDIQTGCMIVDPAMRTKSYEVTVEKFDVSLEDGHVVVHM</sequence>
<dbReference type="PANTHER" id="PTHR21496">
    <property type="entry name" value="FERREDOXIN-RELATED"/>
    <property type="match status" value="1"/>
</dbReference>
<dbReference type="Gene3D" id="2.102.10.10">
    <property type="entry name" value="Rieske [2Fe-2S] iron-sulphur domain"/>
    <property type="match status" value="1"/>
</dbReference>
<dbReference type="CDD" id="cd03467">
    <property type="entry name" value="Rieske"/>
    <property type="match status" value="1"/>
</dbReference>
<keyword evidence="4" id="KW-0411">Iron-sulfur</keyword>
<dbReference type="InterPro" id="IPR036922">
    <property type="entry name" value="Rieske_2Fe-2S_sf"/>
</dbReference>
<dbReference type="GO" id="GO:0016705">
    <property type="term" value="F:oxidoreductase activity, acting on paired donors, with incorporation or reduction of molecular oxygen"/>
    <property type="evidence" value="ECO:0007669"/>
    <property type="project" value="UniProtKB-ARBA"/>
</dbReference>
<evidence type="ECO:0000313" key="6">
    <source>
        <dbReference type="EMBL" id="TNJ65991.1"/>
    </source>
</evidence>
<dbReference type="GO" id="GO:0046872">
    <property type="term" value="F:metal ion binding"/>
    <property type="evidence" value="ECO:0007669"/>
    <property type="project" value="UniProtKB-KW"/>
</dbReference>
<evidence type="ECO:0000259" key="5">
    <source>
        <dbReference type="PROSITE" id="PS51296"/>
    </source>
</evidence>
<proteinExistence type="predicted"/>
<evidence type="ECO:0000313" key="7">
    <source>
        <dbReference type="Proteomes" id="UP000307943"/>
    </source>
</evidence>
<dbReference type="OrthoDB" id="9795104at2"/>
<keyword evidence="7" id="KW-1185">Reference proteome</keyword>
<comment type="caution">
    <text evidence="6">The sequence shown here is derived from an EMBL/GenBank/DDBJ whole genome shotgun (WGS) entry which is preliminary data.</text>
</comment>
<dbReference type="RefSeq" id="WP_139602532.1">
    <property type="nucleotide sequence ID" value="NZ_VDCQ01000014.1"/>
</dbReference>
<organism evidence="6 7">
    <name type="scientific">Paenibacillus hemerocallicola</name>
    <dbReference type="NCBI Taxonomy" id="1172614"/>
    <lineage>
        <taxon>Bacteria</taxon>
        <taxon>Bacillati</taxon>
        <taxon>Bacillota</taxon>
        <taxon>Bacilli</taxon>
        <taxon>Bacillales</taxon>
        <taxon>Paenibacillaceae</taxon>
        <taxon>Paenibacillus</taxon>
    </lineage>
</organism>
<evidence type="ECO:0000256" key="1">
    <source>
        <dbReference type="ARBA" id="ARBA00022714"/>
    </source>
</evidence>
<dbReference type="SUPFAM" id="SSF50022">
    <property type="entry name" value="ISP domain"/>
    <property type="match status" value="1"/>
</dbReference>
<keyword evidence="1" id="KW-0001">2Fe-2S</keyword>
<dbReference type="GO" id="GO:0051537">
    <property type="term" value="F:2 iron, 2 sulfur cluster binding"/>
    <property type="evidence" value="ECO:0007669"/>
    <property type="project" value="UniProtKB-KW"/>
</dbReference>
<dbReference type="EMBL" id="VDCQ01000014">
    <property type="protein sequence ID" value="TNJ65991.1"/>
    <property type="molecule type" value="Genomic_DNA"/>
</dbReference>
<dbReference type="GO" id="GO:0004497">
    <property type="term" value="F:monooxygenase activity"/>
    <property type="evidence" value="ECO:0007669"/>
    <property type="project" value="UniProtKB-ARBA"/>
</dbReference>
<dbReference type="AlphaFoldDB" id="A0A5C4TAH7"/>
<dbReference type="PROSITE" id="PS51296">
    <property type="entry name" value="RIESKE"/>
    <property type="match status" value="1"/>
</dbReference>
<reference evidence="6 7" key="1">
    <citation type="submission" date="2019-05" db="EMBL/GenBank/DDBJ databases">
        <title>We sequenced the genome of Paenibacillus hemerocallicola KCTC 33185 for further insight into its adaptation and study the phylogeny of Paenibacillus.</title>
        <authorList>
            <person name="Narsing Rao M.P."/>
        </authorList>
    </citation>
    <scope>NUCLEOTIDE SEQUENCE [LARGE SCALE GENOMIC DNA]</scope>
    <source>
        <strain evidence="6 7">KCTC 33185</strain>
    </source>
</reference>
<protein>
    <submittedName>
        <fullName evidence="6">Rieske (2Fe-2S) protein</fullName>
    </submittedName>
</protein>
<evidence type="ECO:0000256" key="2">
    <source>
        <dbReference type="ARBA" id="ARBA00022723"/>
    </source>
</evidence>
<gene>
    <name evidence="6" type="ORF">FE784_12500</name>
</gene>
<feature type="domain" description="Rieske" evidence="5">
    <location>
        <begin position="11"/>
        <end position="121"/>
    </location>
</feature>
<evidence type="ECO:0000256" key="4">
    <source>
        <dbReference type="ARBA" id="ARBA00023014"/>
    </source>
</evidence>